<dbReference type="Proteomes" id="UP000266673">
    <property type="component" value="Unassembled WGS sequence"/>
</dbReference>
<feature type="region of interest" description="Disordered" evidence="1">
    <location>
        <begin position="308"/>
        <end position="335"/>
    </location>
</feature>
<feature type="compositionally biased region" description="Basic residues" evidence="1">
    <location>
        <begin position="318"/>
        <end position="335"/>
    </location>
</feature>
<name>A0A397V0N9_9GLOM</name>
<proteinExistence type="predicted"/>
<organism evidence="2 3">
    <name type="scientific">Gigaspora rosea</name>
    <dbReference type="NCBI Taxonomy" id="44941"/>
    <lineage>
        <taxon>Eukaryota</taxon>
        <taxon>Fungi</taxon>
        <taxon>Fungi incertae sedis</taxon>
        <taxon>Mucoromycota</taxon>
        <taxon>Glomeromycotina</taxon>
        <taxon>Glomeromycetes</taxon>
        <taxon>Diversisporales</taxon>
        <taxon>Gigasporaceae</taxon>
        <taxon>Gigaspora</taxon>
    </lineage>
</organism>
<dbReference type="EMBL" id="QKWP01000980">
    <property type="protein sequence ID" value="RIB12886.1"/>
    <property type="molecule type" value="Genomic_DNA"/>
</dbReference>
<evidence type="ECO:0000313" key="2">
    <source>
        <dbReference type="EMBL" id="RIB12886.1"/>
    </source>
</evidence>
<keyword evidence="3" id="KW-1185">Reference proteome</keyword>
<evidence type="ECO:0000256" key="1">
    <source>
        <dbReference type="SAM" id="MobiDB-lite"/>
    </source>
</evidence>
<reference evidence="2 3" key="1">
    <citation type="submission" date="2018-06" db="EMBL/GenBank/DDBJ databases">
        <title>Comparative genomics reveals the genomic features of Rhizophagus irregularis, R. cerebriforme, R. diaphanum and Gigaspora rosea, and their symbiotic lifestyle signature.</title>
        <authorList>
            <person name="Morin E."/>
            <person name="San Clemente H."/>
            <person name="Chen E.C.H."/>
            <person name="De La Providencia I."/>
            <person name="Hainaut M."/>
            <person name="Kuo A."/>
            <person name="Kohler A."/>
            <person name="Murat C."/>
            <person name="Tang N."/>
            <person name="Roy S."/>
            <person name="Loubradou J."/>
            <person name="Henrissat B."/>
            <person name="Grigoriev I.V."/>
            <person name="Corradi N."/>
            <person name="Roux C."/>
            <person name="Martin F.M."/>
        </authorList>
    </citation>
    <scope>NUCLEOTIDE SEQUENCE [LARGE SCALE GENOMIC DNA]</scope>
    <source>
        <strain evidence="2 3">DAOM 194757</strain>
    </source>
</reference>
<accession>A0A397V0N9</accession>
<comment type="caution">
    <text evidence="2">The sequence shown here is derived from an EMBL/GenBank/DDBJ whole genome shotgun (WGS) entry which is preliminary data.</text>
</comment>
<evidence type="ECO:0000313" key="3">
    <source>
        <dbReference type="Proteomes" id="UP000266673"/>
    </source>
</evidence>
<gene>
    <name evidence="2" type="ORF">C2G38_2144835</name>
</gene>
<protein>
    <submittedName>
        <fullName evidence="2">Uncharacterized protein</fullName>
    </submittedName>
</protein>
<sequence length="335" mass="37854">MTSHVSLLVVIISVRNSHLCSSGLAKYKLFKEITQTIKFKYFFPANQPSQTFANGDLVFISGKYIVENSEPCFTIAYSSIVDNETPNREFDLSNVPITIPHCMYFVNIKCEPKNVGNFIHFGVETVQYNSVTGTSNVKMDMTIIYPLDSPRFKYLGHLGANIKLHSNYFISGLFKFSKSGKIMIEATDIDYLRTSTINVNASESSHSAMTNTPSIIDIIDDDIDCTFTKGPSNQYGSFEKSMNTVNANIEAVASCDIKQYHTINSNVEAGPSNNTRKYHTTVEDYIEDDNESDNKKDIDLIYNEDLQNFEEQEELQPRKRRKPLKKATKGKQKAT</sequence>
<dbReference type="OrthoDB" id="2428492at2759"/>
<dbReference type="AlphaFoldDB" id="A0A397V0N9"/>